<evidence type="ECO:0000256" key="2">
    <source>
        <dbReference type="ARBA" id="ARBA00023043"/>
    </source>
</evidence>
<dbReference type="Pfam" id="PF12796">
    <property type="entry name" value="Ank_2"/>
    <property type="match status" value="1"/>
</dbReference>
<feature type="compositionally biased region" description="Acidic residues" evidence="6">
    <location>
        <begin position="181"/>
        <end position="201"/>
    </location>
</feature>
<dbReference type="PANTHER" id="PTHR14491">
    <property type="entry name" value="SOSONDOWAH, ISOFORM G"/>
    <property type="match status" value="1"/>
</dbReference>
<comment type="similarity">
    <text evidence="3">Belongs to the SOWAH family.</text>
</comment>
<dbReference type="AlphaFoldDB" id="A0A6J2V2U4"/>
<accession>A0A6J2V2U4</accession>
<evidence type="ECO:0000256" key="3">
    <source>
        <dbReference type="ARBA" id="ARBA00038122"/>
    </source>
</evidence>
<dbReference type="InterPro" id="IPR036770">
    <property type="entry name" value="Ankyrin_rpt-contain_sf"/>
</dbReference>
<feature type="region of interest" description="Disordered" evidence="6">
    <location>
        <begin position="159"/>
        <end position="221"/>
    </location>
</feature>
<feature type="region of interest" description="Disordered" evidence="6">
    <location>
        <begin position="98"/>
        <end position="138"/>
    </location>
</feature>
<keyword evidence="8" id="KW-1185">Reference proteome</keyword>
<feature type="coiled-coil region" evidence="5">
    <location>
        <begin position="66"/>
        <end position="93"/>
    </location>
</feature>
<evidence type="ECO:0000256" key="1">
    <source>
        <dbReference type="ARBA" id="ARBA00022737"/>
    </source>
</evidence>
<evidence type="ECO:0000256" key="4">
    <source>
        <dbReference type="PROSITE-ProRule" id="PRU00023"/>
    </source>
</evidence>
<dbReference type="Pfam" id="PF25877">
    <property type="entry name" value="WHD_SOWAH"/>
    <property type="match status" value="1"/>
</dbReference>
<evidence type="ECO:0000313" key="9">
    <source>
        <dbReference type="RefSeq" id="XP_030625566.1"/>
    </source>
</evidence>
<protein>
    <submittedName>
        <fullName evidence="9">Ankyrin repeat domain-containing protein SOWAHC isoform X1</fullName>
    </submittedName>
</protein>
<dbReference type="Proteomes" id="UP000504632">
    <property type="component" value="Chromosome 3"/>
</dbReference>
<dbReference type="RefSeq" id="XP_030625566.1">
    <property type="nucleotide sequence ID" value="XM_030769706.1"/>
</dbReference>
<feature type="repeat" description="ANK" evidence="4">
    <location>
        <begin position="297"/>
        <end position="330"/>
    </location>
</feature>
<keyword evidence="1" id="KW-0677">Repeat</keyword>
<name>A0A6J2V2U4_CHACN</name>
<dbReference type="Gene3D" id="1.25.40.20">
    <property type="entry name" value="Ankyrin repeat-containing domain"/>
    <property type="match status" value="1"/>
</dbReference>
<dbReference type="SUPFAM" id="SSF48403">
    <property type="entry name" value="Ankyrin repeat"/>
    <property type="match status" value="1"/>
</dbReference>
<organism evidence="8 9">
    <name type="scientific">Chanos chanos</name>
    <name type="common">Milkfish</name>
    <name type="synonym">Mugil chanos</name>
    <dbReference type="NCBI Taxonomy" id="29144"/>
    <lineage>
        <taxon>Eukaryota</taxon>
        <taxon>Metazoa</taxon>
        <taxon>Chordata</taxon>
        <taxon>Craniata</taxon>
        <taxon>Vertebrata</taxon>
        <taxon>Euteleostomi</taxon>
        <taxon>Actinopterygii</taxon>
        <taxon>Neopterygii</taxon>
        <taxon>Teleostei</taxon>
        <taxon>Ostariophysi</taxon>
        <taxon>Gonorynchiformes</taxon>
        <taxon>Chanidae</taxon>
        <taxon>Chanos</taxon>
    </lineage>
</organism>
<proteinExistence type="inferred from homology"/>
<evidence type="ECO:0000259" key="7">
    <source>
        <dbReference type="Pfam" id="PF25877"/>
    </source>
</evidence>
<feature type="domain" description="SOWAHA-C winged helix-turn-helix" evidence="7">
    <location>
        <begin position="3"/>
        <end position="88"/>
    </location>
</feature>
<reference evidence="9" key="1">
    <citation type="submission" date="2025-08" db="UniProtKB">
        <authorList>
            <consortium name="RefSeq"/>
        </authorList>
    </citation>
    <scope>IDENTIFICATION</scope>
</reference>
<dbReference type="PANTHER" id="PTHR14491:SF9">
    <property type="entry name" value="ANKYRIN REPEAT DOMAIN-CONTAINING PROTEIN SOWAHB-LIKE"/>
    <property type="match status" value="1"/>
</dbReference>
<dbReference type="InterPro" id="IPR002110">
    <property type="entry name" value="Ankyrin_rpt"/>
</dbReference>
<evidence type="ECO:0000256" key="6">
    <source>
        <dbReference type="SAM" id="MobiDB-lite"/>
    </source>
</evidence>
<sequence>MGDISEASLLDYIYSSGGKIKNSDLLQTYKHFISHNDLQLRAKYREEFKLTIDKIAVMKLENGEKYLVLRKKYKQLMQERQREQQTERELQKEAIISRPCATVQWDGPGGSSDSRTHGEQPTVMSQKQQGPAVVQVTEKGKHAQVSWCGGPTITITEAAESKQSEEEEQTDATPSPSAAEETTEPISEEPMEPTDGEDELDKDSGSKSESEQEEECVGSVGSASVALDPIEKEWIYSAACARLSHLTQLLKQEPSLANKKDFTSGFTALHWAAKHGREDMATVVVNAGADVNTKAHGGYTPLHIAALHDHRHIMDLLINTYGAKENVRDYSGHLACHYLSIRESHDEDSELLPGCSVNQAGERRNKKLTSLFHSRKRWGSAEELAPVPEERTVPHQLMIPAFRTRKFSR</sequence>
<dbReference type="GeneID" id="115808357"/>
<keyword evidence="2 4" id="KW-0040">ANK repeat</keyword>
<dbReference type="PROSITE" id="PS50297">
    <property type="entry name" value="ANK_REP_REGION"/>
    <property type="match status" value="2"/>
</dbReference>
<evidence type="ECO:0000256" key="5">
    <source>
        <dbReference type="SAM" id="Coils"/>
    </source>
</evidence>
<dbReference type="SMART" id="SM00248">
    <property type="entry name" value="ANK"/>
    <property type="match status" value="2"/>
</dbReference>
<keyword evidence="5" id="KW-0175">Coiled coil</keyword>
<dbReference type="InterPro" id="IPR058889">
    <property type="entry name" value="WHD_SOWAHA-C"/>
</dbReference>
<dbReference type="PROSITE" id="PS50088">
    <property type="entry name" value="ANK_REPEAT"/>
    <property type="match status" value="2"/>
</dbReference>
<dbReference type="OrthoDB" id="539213at2759"/>
<gene>
    <name evidence="9" type="primary">LOC115808357</name>
</gene>
<feature type="repeat" description="ANK" evidence="4">
    <location>
        <begin position="264"/>
        <end position="296"/>
    </location>
</feature>
<evidence type="ECO:0000313" key="8">
    <source>
        <dbReference type="Proteomes" id="UP000504632"/>
    </source>
</evidence>
<dbReference type="InParanoid" id="A0A6J2V2U4"/>